<accession>A0A370P4U8</accession>
<dbReference type="Proteomes" id="UP000254937">
    <property type="component" value="Unassembled WGS sequence"/>
</dbReference>
<name>A0A370P4U8_ASPPH</name>
<evidence type="ECO:0000313" key="2">
    <source>
        <dbReference type="Proteomes" id="UP000254937"/>
    </source>
</evidence>
<sequence length="108" mass="11639">MTCTLRSSAQPLSLSYAVFFEKTVEGEGTGCREFLPSPPSCTLGLLGRENHDLVMRGTNPLSPNRNDMPISGRVSGLGPSVEDALWRGSATVPPVLNVNLSRINLNLR</sequence>
<protein>
    <submittedName>
        <fullName evidence="1">Uncharacterized protein</fullName>
    </submittedName>
</protein>
<reference evidence="1 2" key="1">
    <citation type="submission" date="2018-07" db="EMBL/GenBank/DDBJ databases">
        <title>Section-level genome sequencing of Aspergillus section Nigri to investigate inter- and intra-species variation.</title>
        <authorList>
            <consortium name="DOE Joint Genome Institute"/>
            <person name="Vesth T.C."/>
            <person name="Nybo J.L."/>
            <person name="Theobald S."/>
            <person name="Frisvad J.C."/>
            <person name="Larsen T.O."/>
            <person name="Nielsen K.F."/>
            <person name="Hoof J.B."/>
            <person name="Brandl J."/>
            <person name="Salamov A."/>
            <person name="Riley R."/>
            <person name="Gladden J.M."/>
            <person name="Phatale P."/>
            <person name="Nielsen M.T."/>
            <person name="Lyhne E.K."/>
            <person name="Kogle M.E."/>
            <person name="Strasser K."/>
            <person name="McDonnell E."/>
            <person name="Barry K."/>
            <person name="Clum A."/>
            <person name="Chen C."/>
            <person name="Nolan M."/>
            <person name="Sandor L."/>
            <person name="Kuo A."/>
            <person name="Lipzen A."/>
            <person name="Hainaut M."/>
            <person name="Drula E."/>
            <person name="Tsang A."/>
            <person name="Magnuson J.K."/>
            <person name="Henrissat B."/>
            <person name="Wiebenga A."/>
            <person name="Simmons B.A."/>
            <person name="Makela M.R."/>
            <person name="De vries R.P."/>
            <person name="Grigoriev I.V."/>
            <person name="Mortensen U.H."/>
            <person name="Baker S.E."/>
            <person name="Andersen M.R."/>
        </authorList>
    </citation>
    <scope>NUCLEOTIDE SEQUENCE [LARGE SCALE GENOMIC DNA]</scope>
    <source>
        <strain evidence="1 2">ATCC 13157</strain>
    </source>
</reference>
<evidence type="ECO:0000313" key="1">
    <source>
        <dbReference type="EMBL" id="RDK36893.1"/>
    </source>
</evidence>
<dbReference type="EMBL" id="KZ851875">
    <property type="protein sequence ID" value="RDK36893.1"/>
    <property type="molecule type" value="Genomic_DNA"/>
</dbReference>
<organism evidence="1 2">
    <name type="scientific">Aspergillus phoenicis ATCC 13157</name>
    <dbReference type="NCBI Taxonomy" id="1353007"/>
    <lineage>
        <taxon>Eukaryota</taxon>
        <taxon>Fungi</taxon>
        <taxon>Dikarya</taxon>
        <taxon>Ascomycota</taxon>
        <taxon>Pezizomycotina</taxon>
        <taxon>Eurotiomycetes</taxon>
        <taxon>Eurotiomycetidae</taxon>
        <taxon>Eurotiales</taxon>
        <taxon>Aspergillaceae</taxon>
        <taxon>Aspergillus</taxon>
    </lineage>
</organism>
<keyword evidence="2" id="KW-1185">Reference proteome</keyword>
<gene>
    <name evidence="1" type="ORF">M752DRAFT_108656</name>
</gene>
<proteinExistence type="predicted"/>
<dbReference type="AlphaFoldDB" id="A0A370P4U8"/>